<evidence type="ECO:0008006" key="2">
    <source>
        <dbReference type="Google" id="ProtNLM"/>
    </source>
</evidence>
<gene>
    <name evidence="1" type="ORF">SJAV_21860</name>
</gene>
<evidence type="ECO:0000313" key="1">
    <source>
        <dbReference type="EMBL" id="BFH74242.1"/>
    </source>
</evidence>
<dbReference type="RefSeq" id="WP_369609769.1">
    <property type="nucleotide sequence ID" value="NZ_AP031322.1"/>
</dbReference>
<dbReference type="EMBL" id="AP031322">
    <property type="protein sequence ID" value="BFH74242.1"/>
    <property type="molecule type" value="Genomic_DNA"/>
</dbReference>
<dbReference type="AlphaFoldDB" id="A0AAT9GUG8"/>
<proteinExistence type="predicted"/>
<name>A0AAT9GUG8_9CREN</name>
<protein>
    <recommendedName>
        <fullName evidence="2">DUF3211 domain-containing protein</fullName>
    </recommendedName>
</protein>
<sequence length="134" mass="16080">MIYSERIKFDHFLLKIIKRPELFVPLTYHFHLVEKGERFISLLYPREDIKDVKIEEHLQKFILIYKMTPQEVTYVFDNEKGIKYTITITSNFISDKYLTISIISEKKGFLKSLPISEEHILTHIIENVKYLVNE</sequence>
<organism evidence="1">
    <name type="scientific">Sulfurisphaera javensis</name>
    <dbReference type="NCBI Taxonomy" id="2049879"/>
    <lineage>
        <taxon>Archaea</taxon>
        <taxon>Thermoproteota</taxon>
        <taxon>Thermoprotei</taxon>
        <taxon>Sulfolobales</taxon>
        <taxon>Sulfolobaceae</taxon>
        <taxon>Sulfurisphaera</taxon>
    </lineage>
</organism>
<accession>A0AAT9GUG8</accession>
<reference evidence="1" key="1">
    <citation type="submission" date="2024-03" db="EMBL/GenBank/DDBJ databases">
        <title>Complete genome sequence of Sulfurisphaera javensis strain KD-1.</title>
        <authorList>
            <person name="Sakai H."/>
            <person name="Nur N."/>
            <person name="Suwanto A."/>
            <person name="Kurosawa N."/>
        </authorList>
    </citation>
    <scope>NUCLEOTIDE SEQUENCE</scope>
    <source>
        <strain evidence="1">KD-1</strain>
    </source>
</reference>
<dbReference type="GeneID" id="92355138"/>
<dbReference type="KEGG" id="sjv:SJAV_21860"/>